<comment type="caution">
    <text evidence="5">The sequence shown here is derived from an EMBL/GenBank/DDBJ whole genome shotgun (WGS) entry which is preliminary data.</text>
</comment>
<dbReference type="GO" id="GO:0003700">
    <property type="term" value="F:DNA-binding transcription factor activity"/>
    <property type="evidence" value="ECO:0007669"/>
    <property type="project" value="InterPro"/>
</dbReference>
<dbReference type="PANTHER" id="PTHR47894">
    <property type="entry name" value="HTH-TYPE TRANSCRIPTIONAL REGULATOR GADX"/>
    <property type="match status" value="1"/>
</dbReference>
<organism evidence="5 6">
    <name type="scientific">Pseudoalteromonas espejiana</name>
    <dbReference type="NCBI Taxonomy" id="28107"/>
    <lineage>
        <taxon>Bacteria</taxon>
        <taxon>Pseudomonadati</taxon>
        <taxon>Pseudomonadota</taxon>
        <taxon>Gammaproteobacteria</taxon>
        <taxon>Alteromonadales</taxon>
        <taxon>Pseudoalteromonadaceae</taxon>
        <taxon>Pseudoalteromonas</taxon>
    </lineage>
</organism>
<evidence type="ECO:0000256" key="3">
    <source>
        <dbReference type="ARBA" id="ARBA00023163"/>
    </source>
</evidence>
<dbReference type="EMBL" id="BJUM01000007">
    <property type="protein sequence ID" value="GEK54159.1"/>
    <property type="molecule type" value="Genomic_DNA"/>
</dbReference>
<dbReference type="InterPro" id="IPR032687">
    <property type="entry name" value="AraC-type_N"/>
</dbReference>
<dbReference type="Proteomes" id="UP000321419">
    <property type="component" value="Unassembled WGS sequence"/>
</dbReference>
<dbReference type="SMART" id="SM00342">
    <property type="entry name" value="HTH_ARAC"/>
    <property type="match status" value="1"/>
</dbReference>
<reference evidence="5 6" key="1">
    <citation type="submission" date="2019-07" db="EMBL/GenBank/DDBJ databases">
        <title>Whole genome shotgun sequence of Pseudoalteromonas espejiana NBRC 102222.</title>
        <authorList>
            <person name="Hosoyama A."/>
            <person name="Uohara A."/>
            <person name="Ohji S."/>
            <person name="Ichikawa N."/>
        </authorList>
    </citation>
    <scope>NUCLEOTIDE SEQUENCE [LARGE SCALE GENOMIC DNA]</scope>
    <source>
        <strain evidence="5 6">NBRC 102222</strain>
    </source>
</reference>
<keyword evidence="1" id="KW-0805">Transcription regulation</keyword>
<dbReference type="GO" id="GO:0000976">
    <property type="term" value="F:transcription cis-regulatory region binding"/>
    <property type="evidence" value="ECO:0007669"/>
    <property type="project" value="TreeGrafter"/>
</dbReference>
<dbReference type="InterPro" id="IPR009057">
    <property type="entry name" value="Homeodomain-like_sf"/>
</dbReference>
<dbReference type="Pfam" id="PF12833">
    <property type="entry name" value="HTH_18"/>
    <property type="match status" value="1"/>
</dbReference>
<dbReference type="Gene3D" id="1.10.10.60">
    <property type="entry name" value="Homeodomain-like"/>
    <property type="match status" value="1"/>
</dbReference>
<accession>A0A510XT04</accession>
<evidence type="ECO:0000313" key="5">
    <source>
        <dbReference type="EMBL" id="GEK54159.1"/>
    </source>
</evidence>
<proteinExistence type="predicted"/>
<dbReference type="PROSITE" id="PS01124">
    <property type="entry name" value="HTH_ARAC_FAMILY_2"/>
    <property type="match status" value="1"/>
</dbReference>
<dbReference type="SUPFAM" id="SSF46689">
    <property type="entry name" value="Homeodomain-like"/>
    <property type="match status" value="1"/>
</dbReference>
<dbReference type="GO" id="GO:0005829">
    <property type="term" value="C:cytosol"/>
    <property type="evidence" value="ECO:0007669"/>
    <property type="project" value="TreeGrafter"/>
</dbReference>
<evidence type="ECO:0000313" key="6">
    <source>
        <dbReference type="Proteomes" id="UP000321419"/>
    </source>
</evidence>
<dbReference type="InterPro" id="IPR020449">
    <property type="entry name" value="Tscrpt_reg_AraC-type_HTH"/>
</dbReference>
<evidence type="ECO:0000256" key="2">
    <source>
        <dbReference type="ARBA" id="ARBA00023125"/>
    </source>
</evidence>
<dbReference type="PRINTS" id="PR00032">
    <property type="entry name" value="HTHARAC"/>
</dbReference>
<evidence type="ECO:0000259" key="4">
    <source>
        <dbReference type="PROSITE" id="PS01124"/>
    </source>
</evidence>
<dbReference type="PANTHER" id="PTHR47894:SF1">
    <property type="entry name" value="HTH-TYPE TRANSCRIPTIONAL REGULATOR VQSM"/>
    <property type="match status" value="1"/>
</dbReference>
<dbReference type="Pfam" id="PF12625">
    <property type="entry name" value="Arabinose_bd"/>
    <property type="match status" value="1"/>
</dbReference>
<keyword evidence="3" id="KW-0804">Transcription</keyword>
<evidence type="ECO:0000256" key="1">
    <source>
        <dbReference type="ARBA" id="ARBA00023015"/>
    </source>
</evidence>
<name>A0A510XT04_9GAMM</name>
<dbReference type="OrthoDB" id="5582699at2"/>
<feature type="domain" description="HTH araC/xylS-type" evidence="4">
    <location>
        <begin position="236"/>
        <end position="330"/>
    </location>
</feature>
<keyword evidence="6" id="KW-1185">Reference proteome</keyword>
<dbReference type="AlphaFoldDB" id="A0A510XT04"/>
<dbReference type="RefSeq" id="WP_089348551.1">
    <property type="nucleotide sequence ID" value="NZ_BJUM01000007.1"/>
</dbReference>
<sequence length="331" mass="37604">MHTLSDYYFSSILDFLQNQGLNTQSVLSAISFNEYVDKNSLQLAPRISLHSYNALLSFASTALNSPLFGFELGKHIRTADYGVLGYLIESSSHLANAIESLLHYDSLVADIGKAHFEQHADTATVRWLPHALCNTQVIQRNMTAWVSVIRQLLNPQLSPTRVEFTESFTSQQIKQLSTWFNCPVKGNAQYNQISFAKAFLALPFKTDNSAINSALKQVSQQQLSEFKSQQNLSEHITVLLMAKSDLQECTLIKTAAAVNLTPRTLQRRLKENHLTFAQLLENERKRRAEILINNTSLIELATLLGFKDQSSFNRAFYRWYGCSPRKYREKT</sequence>
<protein>
    <submittedName>
        <fullName evidence="5">AraC family transcriptional regulator</fullName>
    </submittedName>
</protein>
<keyword evidence="2" id="KW-0238">DNA-binding</keyword>
<dbReference type="InterPro" id="IPR018060">
    <property type="entry name" value="HTH_AraC"/>
</dbReference>
<gene>
    <name evidence="5" type="primary">oruR</name>
    <name evidence="5" type="ORF">PES01_10040</name>
</gene>